<dbReference type="PANTHER" id="PTHR35330:SF1">
    <property type="entry name" value="SIROHEME BIOSYNTHESIS PROTEIN MET8"/>
    <property type="match status" value="1"/>
</dbReference>
<comment type="caution">
    <text evidence="7">The sequence shown here is derived from an EMBL/GenBank/DDBJ whole genome shotgun (WGS) entry which is preliminary data.</text>
</comment>
<dbReference type="SUPFAM" id="SSF51735">
    <property type="entry name" value="NAD(P)-binding Rossmann-fold domains"/>
    <property type="match status" value="1"/>
</dbReference>
<keyword evidence="8" id="KW-1185">Reference proteome</keyword>
<proteinExistence type="predicted"/>
<evidence type="ECO:0000313" key="7">
    <source>
        <dbReference type="EMBL" id="MCB7386905.1"/>
    </source>
</evidence>
<evidence type="ECO:0000256" key="6">
    <source>
        <dbReference type="ARBA" id="ARBA00047561"/>
    </source>
</evidence>
<dbReference type="NCBIfam" id="TIGR01470">
    <property type="entry name" value="cysG_Nterm"/>
    <property type="match status" value="1"/>
</dbReference>
<keyword evidence="4" id="KW-0520">NAD</keyword>
<protein>
    <recommendedName>
        <fullName evidence="2">precorrin-2 dehydrogenase</fullName>
        <ecNumber evidence="2">1.3.1.76</ecNumber>
    </recommendedName>
</protein>
<evidence type="ECO:0000256" key="1">
    <source>
        <dbReference type="ARBA" id="ARBA00005010"/>
    </source>
</evidence>
<accession>A0ABS8DEU6</accession>
<evidence type="ECO:0000313" key="8">
    <source>
        <dbReference type="Proteomes" id="UP001299546"/>
    </source>
</evidence>
<evidence type="ECO:0000256" key="3">
    <source>
        <dbReference type="ARBA" id="ARBA00023002"/>
    </source>
</evidence>
<comment type="pathway">
    <text evidence="1">Porphyrin-containing compound metabolism; siroheme biosynthesis; sirohydrochlorin from precorrin-2: step 1/1.</text>
</comment>
<dbReference type="InterPro" id="IPR028161">
    <property type="entry name" value="Met8-like"/>
</dbReference>
<dbReference type="RefSeq" id="WP_066736080.1">
    <property type="nucleotide sequence ID" value="NZ_JAJCIQ010000002.1"/>
</dbReference>
<dbReference type="PANTHER" id="PTHR35330">
    <property type="entry name" value="SIROHEME BIOSYNTHESIS PROTEIN MET8"/>
    <property type="match status" value="1"/>
</dbReference>
<reference evidence="7 8" key="1">
    <citation type="submission" date="2021-10" db="EMBL/GenBank/DDBJ databases">
        <title>Collection of gut derived symbiotic bacterial strains cultured from healthy donors.</title>
        <authorList>
            <person name="Lin H."/>
            <person name="Littmann E."/>
            <person name="Kohout C."/>
            <person name="Pamer E.G."/>
        </authorList>
    </citation>
    <scope>NUCLEOTIDE SEQUENCE [LARGE SCALE GENOMIC DNA]</scope>
    <source>
        <strain evidence="7 8">DFI.1.165</strain>
    </source>
</reference>
<sequence length="156" mass="17586">MEKMYFPMFVDLSDKRIVIVGGGNVAARRVETLLRFATDITVVAPQISRRLQELGRAGSIRCAYRAYDRADIREADMVLAATDSGEVNRGVWEDCREEERQSGRRILFNSASDKGMCDFYFPAVVETDGVMIGINSAGRNPAKVKQVRQRIQEEFS</sequence>
<dbReference type="Proteomes" id="UP001299546">
    <property type="component" value="Unassembled WGS sequence"/>
</dbReference>
<dbReference type="EMBL" id="JAJCIS010000002">
    <property type="protein sequence ID" value="MCB7386905.1"/>
    <property type="molecule type" value="Genomic_DNA"/>
</dbReference>
<evidence type="ECO:0000256" key="2">
    <source>
        <dbReference type="ARBA" id="ARBA00012400"/>
    </source>
</evidence>
<evidence type="ECO:0000256" key="5">
    <source>
        <dbReference type="ARBA" id="ARBA00023244"/>
    </source>
</evidence>
<dbReference type="InterPro" id="IPR006367">
    <property type="entry name" value="Sirohaem_synthase_N"/>
</dbReference>
<keyword evidence="5" id="KW-0627">Porphyrin biosynthesis</keyword>
<evidence type="ECO:0000256" key="4">
    <source>
        <dbReference type="ARBA" id="ARBA00023027"/>
    </source>
</evidence>
<keyword evidence="3" id="KW-0560">Oxidoreductase</keyword>
<comment type="catalytic activity">
    <reaction evidence="6">
        <text>precorrin-2 + NAD(+) = sirohydrochlorin + NADH + 2 H(+)</text>
        <dbReference type="Rhea" id="RHEA:15613"/>
        <dbReference type="ChEBI" id="CHEBI:15378"/>
        <dbReference type="ChEBI" id="CHEBI:57540"/>
        <dbReference type="ChEBI" id="CHEBI:57945"/>
        <dbReference type="ChEBI" id="CHEBI:58351"/>
        <dbReference type="ChEBI" id="CHEBI:58827"/>
        <dbReference type="EC" id="1.3.1.76"/>
    </reaction>
</comment>
<dbReference type="InterPro" id="IPR036291">
    <property type="entry name" value="NAD(P)-bd_dom_sf"/>
</dbReference>
<name>A0ABS8DEU6_9FIRM</name>
<dbReference type="Gene3D" id="3.40.50.720">
    <property type="entry name" value="NAD(P)-binding Rossmann-like Domain"/>
    <property type="match status" value="1"/>
</dbReference>
<organism evidence="7 8">
    <name type="scientific">Bariatricus massiliensis</name>
    <dbReference type="NCBI Taxonomy" id="1745713"/>
    <lineage>
        <taxon>Bacteria</taxon>
        <taxon>Bacillati</taxon>
        <taxon>Bacillota</taxon>
        <taxon>Clostridia</taxon>
        <taxon>Lachnospirales</taxon>
        <taxon>Lachnospiraceae</taxon>
        <taxon>Bariatricus</taxon>
    </lineage>
</organism>
<dbReference type="SUPFAM" id="SSF75615">
    <property type="entry name" value="Siroheme synthase middle domains-like"/>
    <property type="match status" value="1"/>
</dbReference>
<dbReference type="EC" id="1.3.1.76" evidence="2"/>
<dbReference type="Pfam" id="PF13241">
    <property type="entry name" value="NAD_binding_7"/>
    <property type="match status" value="1"/>
</dbReference>
<gene>
    <name evidence="7" type="ORF">LIZ65_06355</name>
</gene>